<evidence type="ECO:0000313" key="9">
    <source>
        <dbReference type="Proteomes" id="UP000076532"/>
    </source>
</evidence>
<gene>
    <name evidence="8" type="ORF">FIBSPDRAFT_840113</name>
</gene>
<evidence type="ECO:0000313" key="8">
    <source>
        <dbReference type="EMBL" id="KZP08626.1"/>
    </source>
</evidence>
<dbReference type="EMBL" id="KV417717">
    <property type="protein sequence ID" value="KZP08626.1"/>
    <property type="molecule type" value="Genomic_DNA"/>
</dbReference>
<evidence type="ECO:0000256" key="6">
    <source>
        <dbReference type="PIRSR" id="PIRSR000097-3"/>
    </source>
</evidence>
<dbReference type="GO" id="GO:0016652">
    <property type="term" value="F:oxidoreductase activity, acting on NAD(P)H as acceptor"/>
    <property type="evidence" value="ECO:0007669"/>
    <property type="project" value="InterPro"/>
</dbReference>
<keyword evidence="9" id="KW-1185">Reference proteome</keyword>
<dbReference type="Gene3D" id="3.20.20.100">
    <property type="entry name" value="NADP-dependent oxidoreductase domain"/>
    <property type="match status" value="1"/>
</dbReference>
<dbReference type="PRINTS" id="PR00069">
    <property type="entry name" value="ALDKETRDTASE"/>
</dbReference>
<dbReference type="AlphaFoldDB" id="A0A165XK98"/>
<dbReference type="PANTHER" id="PTHR43827:SF3">
    <property type="entry name" value="NADP-DEPENDENT OXIDOREDUCTASE DOMAIN-CONTAINING PROTEIN"/>
    <property type="match status" value="1"/>
</dbReference>
<feature type="domain" description="NADP-dependent oxidoreductase" evidence="7">
    <location>
        <begin position="17"/>
        <end position="266"/>
    </location>
</feature>
<comment type="similarity">
    <text evidence="1">Belongs to the aldo/keto reductase family.</text>
</comment>
<dbReference type="CDD" id="cd19120">
    <property type="entry name" value="AKR_AKR3C2-3"/>
    <property type="match status" value="1"/>
</dbReference>
<evidence type="ECO:0000256" key="5">
    <source>
        <dbReference type="PIRSR" id="PIRSR000097-2"/>
    </source>
</evidence>
<dbReference type="InterPro" id="IPR018170">
    <property type="entry name" value="Aldo/ket_reductase_CS"/>
</dbReference>
<dbReference type="InterPro" id="IPR036812">
    <property type="entry name" value="NAD(P)_OxRdtase_dom_sf"/>
</dbReference>
<proteinExistence type="inferred from homology"/>
<evidence type="ECO:0000259" key="7">
    <source>
        <dbReference type="Pfam" id="PF00248"/>
    </source>
</evidence>
<dbReference type="Proteomes" id="UP000076532">
    <property type="component" value="Unassembled WGS sequence"/>
</dbReference>
<dbReference type="STRING" id="436010.A0A165XK98"/>
<accession>A0A165XK98</accession>
<dbReference type="InterPro" id="IPR020471">
    <property type="entry name" value="AKR"/>
</dbReference>
<name>A0A165XK98_9AGAM</name>
<evidence type="ECO:0000256" key="4">
    <source>
        <dbReference type="PIRSR" id="PIRSR000097-1"/>
    </source>
</evidence>
<dbReference type="OrthoDB" id="416253at2759"/>
<evidence type="ECO:0000256" key="2">
    <source>
        <dbReference type="ARBA" id="ARBA00022857"/>
    </source>
</evidence>
<evidence type="ECO:0000256" key="3">
    <source>
        <dbReference type="ARBA" id="ARBA00023002"/>
    </source>
</evidence>
<evidence type="ECO:0000256" key="1">
    <source>
        <dbReference type="ARBA" id="ARBA00007905"/>
    </source>
</evidence>
<dbReference type="PROSITE" id="PS00062">
    <property type="entry name" value="ALDOKETO_REDUCTASE_2"/>
    <property type="match status" value="1"/>
</dbReference>
<feature type="binding site" evidence="5">
    <location>
        <position position="107"/>
    </location>
    <ligand>
        <name>substrate</name>
    </ligand>
</feature>
<feature type="active site" description="Proton donor" evidence="4">
    <location>
        <position position="51"/>
    </location>
</feature>
<dbReference type="GO" id="GO:0016616">
    <property type="term" value="F:oxidoreductase activity, acting on the CH-OH group of donors, NAD or NADP as acceptor"/>
    <property type="evidence" value="ECO:0007669"/>
    <property type="project" value="UniProtKB-ARBA"/>
</dbReference>
<protein>
    <submittedName>
        <fullName evidence="8">Aldo/keto reductase</fullName>
    </submittedName>
</protein>
<dbReference type="InterPro" id="IPR044494">
    <property type="entry name" value="AKR3C2/3"/>
</dbReference>
<dbReference type="PANTHER" id="PTHR43827">
    <property type="entry name" value="2,5-DIKETO-D-GLUCONIC ACID REDUCTASE"/>
    <property type="match status" value="1"/>
</dbReference>
<keyword evidence="3" id="KW-0560">Oxidoreductase</keyword>
<dbReference type="PIRSF" id="PIRSF000097">
    <property type="entry name" value="AKR"/>
    <property type="match status" value="1"/>
</dbReference>
<dbReference type="FunFam" id="3.20.20.100:FF:000002">
    <property type="entry name" value="2,5-diketo-D-gluconic acid reductase A"/>
    <property type="match status" value="1"/>
</dbReference>
<organism evidence="8 9">
    <name type="scientific">Athelia psychrophila</name>
    <dbReference type="NCBI Taxonomy" id="1759441"/>
    <lineage>
        <taxon>Eukaryota</taxon>
        <taxon>Fungi</taxon>
        <taxon>Dikarya</taxon>
        <taxon>Basidiomycota</taxon>
        <taxon>Agaricomycotina</taxon>
        <taxon>Agaricomycetes</taxon>
        <taxon>Agaricomycetidae</taxon>
        <taxon>Atheliales</taxon>
        <taxon>Atheliaceae</taxon>
        <taxon>Athelia</taxon>
    </lineage>
</organism>
<dbReference type="InterPro" id="IPR023210">
    <property type="entry name" value="NADP_OxRdtase_dom"/>
</dbReference>
<dbReference type="Pfam" id="PF00248">
    <property type="entry name" value="Aldo_ket_red"/>
    <property type="match status" value="1"/>
</dbReference>
<keyword evidence="2" id="KW-0521">NADP</keyword>
<sequence length="305" mass="33057">MPWDTIKLNDGNKVPSIAFGTWKRGNGQESVDLVDLALSTGFDHIDTAQAYRNEREAGIAIRESGLKRDEIFVTTKYSGYDGLDVSTAIRNSLENLGLTYVDLYLIHHPSLAKPDIPTAWKEFEKLKEDGHAKSIGVSNFSVADLTILINSAKVVPAVNQIMVQPYVWAKTAPIVEFGNKHSIFTEAYSPLYSLTSQPGGPVDAPVNLIAARLQVTPEQVLLAWAREKVAGGIVITSTTKKERMEGYLNAGDILLTAADVQAIDAAGALGSKSLPRKVAERAGTLVAVWLGLYGLMAWSGLALEY</sequence>
<feature type="site" description="Lowers pKa of active site Tyr" evidence="6">
    <location>
        <position position="76"/>
    </location>
</feature>
<dbReference type="SUPFAM" id="SSF51430">
    <property type="entry name" value="NAD(P)-linked oxidoreductase"/>
    <property type="match status" value="1"/>
</dbReference>
<reference evidence="8 9" key="1">
    <citation type="journal article" date="2016" name="Mol. Biol. Evol.">
        <title>Comparative Genomics of Early-Diverging Mushroom-Forming Fungi Provides Insights into the Origins of Lignocellulose Decay Capabilities.</title>
        <authorList>
            <person name="Nagy L.G."/>
            <person name="Riley R."/>
            <person name="Tritt A."/>
            <person name="Adam C."/>
            <person name="Daum C."/>
            <person name="Floudas D."/>
            <person name="Sun H."/>
            <person name="Yadav J.S."/>
            <person name="Pangilinan J."/>
            <person name="Larsson K.H."/>
            <person name="Matsuura K."/>
            <person name="Barry K."/>
            <person name="Labutti K."/>
            <person name="Kuo R."/>
            <person name="Ohm R.A."/>
            <person name="Bhattacharya S.S."/>
            <person name="Shirouzu T."/>
            <person name="Yoshinaga Y."/>
            <person name="Martin F.M."/>
            <person name="Grigoriev I.V."/>
            <person name="Hibbett D.S."/>
        </authorList>
    </citation>
    <scope>NUCLEOTIDE SEQUENCE [LARGE SCALE GENOMIC DNA]</scope>
    <source>
        <strain evidence="8 9">CBS 109695</strain>
    </source>
</reference>